<evidence type="ECO:0000256" key="8">
    <source>
        <dbReference type="ARBA" id="ARBA00023125"/>
    </source>
</evidence>
<keyword evidence="9" id="KW-0539">Nucleus</keyword>
<feature type="region of interest" description="Disordered" evidence="10">
    <location>
        <begin position="1453"/>
        <end position="1484"/>
    </location>
</feature>
<comment type="similarity">
    <text evidence="3">Belongs to the DNA glycosylase family. DEMETER subfamily.</text>
</comment>
<dbReference type="GO" id="GO:0051539">
    <property type="term" value="F:4 iron, 4 sulfur cluster binding"/>
    <property type="evidence" value="ECO:0007669"/>
    <property type="project" value="UniProtKB-KW"/>
</dbReference>
<dbReference type="EMBL" id="CM004390">
    <property type="protein sequence ID" value="OAY51464.1"/>
    <property type="molecule type" value="Genomic_DNA"/>
</dbReference>
<evidence type="ECO:0000256" key="6">
    <source>
        <dbReference type="ARBA" id="ARBA00023004"/>
    </source>
</evidence>
<dbReference type="Pfam" id="PF15628">
    <property type="entry name" value="RRM_DME"/>
    <property type="match status" value="1"/>
</dbReference>
<dbReference type="CDD" id="cd00056">
    <property type="entry name" value="ENDO3c"/>
    <property type="match status" value="1"/>
</dbReference>
<feature type="compositionally biased region" description="Basic residues" evidence="10">
    <location>
        <begin position="1474"/>
        <end position="1484"/>
    </location>
</feature>
<evidence type="ECO:0000256" key="2">
    <source>
        <dbReference type="ARBA" id="ARBA00004123"/>
    </source>
</evidence>
<dbReference type="GO" id="GO:0005634">
    <property type="term" value="C:nucleus"/>
    <property type="evidence" value="ECO:0007669"/>
    <property type="project" value="UniProtKB-SubCell"/>
</dbReference>
<keyword evidence="8" id="KW-0238">DNA-binding</keyword>
<dbReference type="InterPro" id="IPR003651">
    <property type="entry name" value="Endonuclease3_FeS-loop_motif"/>
</dbReference>
<evidence type="ECO:0000256" key="10">
    <source>
        <dbReference type="SAM" id="MobiDB-lite"/>
    </source>
</evidence>
<dbReference type="PANTHER" id="PTHR46213:SF16">
    <property type="entry name" value="HHH-GPD DOMAIN-CONTAINING PROTEIN"/>
    <property type="match status" value="1"/>
</dbReference>
<dbReference type="GO" id="GO:0006284">
    <property type="term" value="P:base-excision repair"/>
    <property type="evidence" value="ECO:0007669"/>
    <property type="project" value="InterPro"/>
</dbReference>
<organism evidence="12">
    <name type="scientific">Manihot esculenta</name>
    <name type="common">Cassava</name>
    <name type="synonym">Jatropha manihot</name>
    <dbReference type="NCBI Taxonomy" id="3983"/>
    <lineage>
        <taxon>Eukaryota</taxon>
        <taxon>Viridiplantae</taxon>
        <taxon>Streptophyta</taxon>
        <taxon>Embryophyta</taxon>
        <taxon>Tracheophyta</taxon>
        <taxon>Spermatophyta</taxon>
        <taxon>Magnoliopsida</taxon>
        <taxon>eudicotyledons</taxon>
        <taxon>Gunneridae</taxon>
        <taxon>Pentapetalae</taxon>
        <taxon>rosids</taxon>
        <taxon>fabids</taxon>
        <taxon>Malpighiales</taxon>
        <taxon>Euphorbiaceae</taxon>
        <taxon>Crotonoideae</taxon>
        <taxon>Manihoteae</taxon>
        <taxon>Manihot</taxon>
    </lineage>
</organism>
<feature type="region of interest" description="Disordered" evidence="10">
    <location>
        <begin position="235"/>
        <end position="324"/>
    </location>
</feature>
<feature type="compositionally biased region" description="Basic and acidic residues" evidence="10">
    <location>
        <begin position="314"/>
        <end position="324"/>
    </location>
</feature>
<sequence length="1484" mass="168572">MSSIKFYRRKSKNTKIGSMGCQPPQGQYYWIPETPAKLTQARPQKIIHARIDEEEKDKESQTKAPSFLFSDGLIDLNKSICDWEDTRIAACGSKDSGDSANCFLETALLAEQETKESRDSEEGEVDFILGDTKSSNNNVARILDFCSSGESNKGSLNCCPSVAPPAFPQSEIASQESPGAQLKDEIGRRKFPPSQISGSGIDRKIPESEGENLLPGNQNPMLSLAMENGISNSECDATQCDKQNEKGGGLEPATPMLDVKKRQRKETDVNQSPLKRTKIKKHRHRPKIAGQGRSKKHFKISLEGNKPKRKNVRKNQEKKEKGSFLRKTEYKKSSIQQTFTAEHHTEIVAAKVSSLSGVKYQNDERIIEIMQPEADDHSNDDKPIDVNHGSKSVMESNLGSFGGKELLNDLRVDINSIRWSSYGIRSARDYCRNSFSRKKIGFQNGCLWVSQMSLKVNHCLSNSRRFQPNFPRSCRRRRTKRKRKSVVCIILGSFCLSGCIKKKRSKRFLPRRNLWKQFIQRVNLSPLDMVQMINDKMLNIHTCESQKLASDKGKEQVNHKRNVPGSSVEMGQLLQQPLAEMKGAEPNSVAKPHENLLSKCNGQALTKQDHDDLQRNHEKKVIGQPADQKLQLTVKSKGQVSNRKGRTMTVEQIIDKFKKLNISDITAIVPHKGSESTKKPKPMVLLDSVTIKRWNKLMKIDDGPDDEKVEGEDHKKWEEERKIFRGRVEAFNSIMHTVLGDRSFRPWKGSVVDSVVGVFLTQNVSDFLSSSAYMSLAAKFPAKSPTNDQETVADGLENNNSQSSTRSNICFTEATQDEDGNQYFITEPVDMTEEMSLVDIEDLGNTQTYLISLKCYVVFRACHNSPSEILEVHENVVYENISEEKNWMKGDQHAQNEVNETNMKILHLVTRIRYALKAVADKTKKTGGLKKEKFKEVEKRDWDELRKMYSRPITSEHTDTVNWEAVKEAPVTEIAEIIKGRGQHTIIAKRIQDFLKRLLDYHGSIDLEWLRYAPSDLVKAYLLEIPGLGLKSVECVRLLALEDKAFPVDVNVARILVRLGWIPLEPLPGNLQFHLLEEYPIMDSIQKYLWPRLAELDQRTLYELHYHMITVGKVVCTKKNPNCRACPMKAECRHFASAVASANMLPGPSRKDEERSIVPLGNYASVGNCDLVTLRSTSLLESNKTLASELRSQNCEPIIEEPKSPQLEQVTDDLTIEEIIYDDKEAKIPTIKLNNESFKKNVHYFMDKYGQNLQSLHLSRDIVPVYVDVDSVPLHKLKHTNRLRTEHRVYEIPDNHELLRGVQKRDPDDPLPYLLAIWTAGETPESCEPPKQKCNSQGIELCNDQTCSSCQTILEARADIVRGTILIPCRTAMRGRFPLNGTYFQVNEVFAEHQSSYNPIIVHRSSIWHLKRRTVYIGTSPTSIFKGTSSIREIQENFWRGFICVRGWDSKTGEPKPLSKRFHCPPSKMEKTGRRTHQSAGNRK</sequence>
<gene>
    <name evidence="12" type="ORF">MANES_04G008900</name>
</gene>
<dbReference type="InterPro" id="IPR023170">
    <property type="entry name" value="HhH_base_excis_C"/>
</dbReference>
<dbReference type="GO" id="GO:0141166">
    <property type="term" value="P:chromosomal 5-methylcytosine DNA demethylation pathway"/>
    <property type="evidence" value="ECO:0007669"/>
    <property type="project" value="InterPro"/>
</dbReference>
<reference evidence="12" key="1">
    <citation type="submission" date="2016-02" db="EMBL/GenBank/DDBJ databases">
        <title>WGS assembly of Manihot esculenta.</title>
        <authorList>
            <person name="Bredeson J.V."/>
            <person name="Prochnik S.E."/>
            <person name="Lyons J.B."/>
            <person name="Schmutz J."/>
            <person name="Grimwood J."/>
            <person name="Vrebalov J."/>
            <person name="Bart R.S."/>
            <person name="Amuge T."/>
            <person name="Ferguson M.E."/>
            <person name="Green R."/>
            <person name="Putnam N."/>
            <person name="Stites J."/>
            <person name="Rounsley S."/>
            <person name="Rokhsar D.S."/>
        </authorList>
    </citation>
    <scope>NUCLEOTIDE SEQUENCE [LARGE SCALE GENOMIC DNA]</scope>
    <source>
        <tissue evidence="12">Leaf</tissue>
    </source>
</reference>
<keyword evidence="4" id="KW-0004">4Fe-4S</keyword>
<feature type="region of interest" description="Disordered" evidence="10">
    <location>
        <begin position="190"/>
        <end position="223"/>
    </location>
</feature>
<feature type="compositionally biased region" description="Polar residues" evidence="10">
    <location>
        <begin position="797"/>
        <end position="806"/>
    </location>
</feature>
<feature type="domain" description="HhH-GPD" evidence="11">
    <location>
        <begin position="949"/>
        <end position="1087"/>
    </location>
</feature>
<keyword evidence="5" id="KW-0479">Metal-binding</keyword>
<dbReference type="SUPFAM" id="SSF48150">
    <property type="entry name" value="DNA-glycosylase"/>
    <property type="match status" value="1"/>
</dbReference>
<dbReference type="SMART" id="SM00478">
    <property type="entry name" value="ENDO3c"/>
    <property type="match status" value="1"/>
</dbReference>
<evidence type="ECO:0000256" key="9">
    <source>
        <dbReference type="ARBA" id="ARBA00023242"/>
    </source>
</evidence>
<dbReference type="Pfam" id="PF15629">
    <property type="entry name" value="Perm-CXXC"/>
    <property type="match status" value="1"/>
</dbReference>
<evidence type="ECO:0000256" key="3">
    <source>
        <dbReference type="ARBA" id="ARBA00005646"/>
    </source>
</evidence>
<dbReference type="InterPro" id="IPR044811">
    <property type="entry name" value="DME/ROS1"/>
</dbReference>
<evidence type="ECO:0000256" key="4">
    <source>
        <dbReference type="ARBA" id="ARBA00022485"/>
    </source>
</evidence>
<feature type="compositionally biased region" description="Basic residues" evidence="10">
    <location>
        <begin position="275"/>
        <end position="299"/>
    </location>
</feature>
<protein>
    <recommendedName>
        <fullName evidence="11">HhH-GPD domain-containing protein</fullName>
    </recommendedName>
</protein>
<accession>A0A2C9VYH4</accession>
<dbReference type="InterPro" id="IPR028924">
    <property type="entry name" value="Perm-CXXC"/>
</dbReference>
<feature type="region of interest" description="Disordered" evidence="10">
    <location>
        <begin position="783"/>
        <end position="806"/>
    </location>
</feature>
<evidence type="ECO:0000256" key="1">
    <source>
        <dbReference type="ARBA" id="ARBA00001966"/>
    </source>
</evidence>
<dbReference type="Gene3D" id="1.10.340.30">
    <property type="entry name" value="Hypothetical protein, domain 2"/>
    <property type="match status" value="1"/>
</dbReference>
<keyword evidence="7" id="KW-0411">Iron-sulfur</keyword>
<evidence type="ECO:0000256" key="7">
    <source>
        <dbReference type="ARBA" id="ARBA00023014"/>
    </source>
</evidence>
<keyword evidence="6" id="KW-0408">Iron</keyword>
<dbReference type="InterPro" id="IPR028925">
    <property type="entry name" value="RRM_DME"/>
</dbReference>
<proteinExistence type="inferred from homology"/>
<dbReference type="InterPro" id="IPR003265">
    <property type="entry name" value="HhH-GPD_domain"/>
</dbReference>
<dbReference type="InterPro" id="IPR011257">
    <property type="entry name" value="DNA_glycosylase"/>
</dbReference>
<dbReference type="GO" id="GO:0035514">
    <property type="term" value="F:DNA demethylase activity"/>
    <property type="evidence" value="ECO:0007669"/>
    <property type="project" value="InterPro"/>
</dbReference>
<evidence type="ECO:0000259" key="11">
    <source>
        <dbReference type="SMART" id="SM00478"/>
    </source>
</evidence>
<dbReference type="GO" id="GO:0003677">
    <property type="term" value="F:DNA binding"/>
    <property type="evidence" value="ECO:0007669"/>
    <property type="project" value="UniProtKB-KW"/>
</dbReference>
<dbReference type="Gene3D" id="1.10.1670.10">
    <property type="entry name" value="Helix-hairpin-Helix base-excision DNA repair enzymes (C-terminal)"/>
    <property type="match status" value="1"/>
</dbReference>
<evidence type="ECO:0000313" key="12">
    <source>
        <dbReference type="EMBL" id="OAY51464.1"/>
    </source>
</evidence>
<dbReference type="GO" id="GO:0019104">
    <property type="term" value="F:DNA N-glycosylase activity"/>
    <property type="evidence" value="ECO:0007669"/>
    <property type="project" value="InterPro"/>
</dbReference>
<evidence type="ECO:0000256" key="5">
    <source>
        <dbReference type="ARBA" id="ARBA00022723"/>
    </source>
</evidence>
<comment type="subcellular location">
    <subcellularLocation>
        <location evidence="2">Nucleus</location>
    </subcellularLocation>
</comment>
<comment type="cofactor">
    <cofactor evidence="1">
        <name>[4Fe-4S] cluster</name>
        <dbReference type="ChEBI" id="CHEBI:49883"/>
    </cofactor>
</comment>
<dbReference type="SMART" id="SM00525">
    <property type="entry name" value="FES"/>
    <property type="match status" value="1"/>
</dbReference>
<dbReference type="GO" id="GO:0046872">
    <property type="term" value="F:metal ion binding"/>
    <property type="evidence" value="ECO:0007669"/>
    <property type="project" value="UniProtKB-KW"/>
</dbReference>
<dbReference type="PANTHER" id="PTHR46213">
    <property type="entry name" value="TRANSCRIPTIONAL ACTIVATOR DEMETER"/>
    <property type="match status" value="1"/>
</dbReference>
<name>A0A2C9VYH4_MANES</name>